<comment type="caution">
    <text evidence="6">The sequence shown here is derived from an EMBL/GenBank/DDBJ whole genome shotgun (WGS) entry which is preliminary data.</text>
</comment>
<feature type="domain" description="4Fe-4S ferredoxin-type" evidence="5">
    <location>
        <begin position="269"/>
        <end position="298"/>
    </location>
</feature>
<feature type="region of interest" description="Disordered" evidence="4">
    <location>
        <begin position="146"/>
        <end position="170"/>
    </location>
</feature>
<dbReference type="Pfam" id="PF12838">
    <property type="entry name" value="Fer4_7"/>
    <property type="match status" value="1"/>
</dbReference>
<sequence>MGSAVPRPGRRGRDDALLPGSGRARARHPAVREGHLPAAPVTDGSGLAGVQRWLSHQAEEVALELVCAEHPGPVRGIPGRTVVRLSGCARELASHELVELLGLGARQVAVRLDGCAEIDDAAAHLAPIVALLRAGLVDRLTIEGVPPRSPLPDGGAGSTPEPVAPGDRGPRRRRAVLEAAAMPVSRRRLLGLGGPAGRELPPPSAEPHDRLVAAVRALVVPTAALAALASPTPHLVASGCTACGVCVQACPTDALSLRHGAGGENLSISTLLHRPAVCNGCALCVDLCPVDVLLVADRWPWSRLLSDDEHPVVTVTTALCARCSTSFPVASGEKLCPVCTYRRRNPFGSTLPPGAVLAPAAEPEPPSADR</sequence>
<feature type="region of interest" description="Disordered" evidence="4">
    <location>
        <begin position="1"/>
        <end position="39"/>
    </location>
</feature>
<evidence type="ECO:0000256" key="1">
    <source>
        <dbReference type="ARBA" id="ARBA00022723"/>
    </source>
</evidence>
<evidence type="ECO:0000313" key="6">
    <source>
        <dbReference type="EMBL" id="RYV49357.1"/>
    </source>
</evidence>
<dbReference type="PROSITE" id="PS00198">
    <property type="entry name" value="4FE4S_FER_1"/>
    <property type="match status" value="2"/>
</dbReference>
<feature type="domain" description="4Fe-4S ferredoxin-type" evidence="5">
    <location>
        <begin position="231"/>
        <end position="260"/>
    </location>
</feature>
<dbReference type="Gene3D" id="3.30.70.20">
    <property type="match status" value="1"/>
</dbReference>
<dbReference type="SUPFAM" id="SSF54862">
    <property type="entry name" value="4Fe-4S ferredoxins"/>
    <property type="match status" value="1"/>
</dbReference>
<dbReference type="GO" id="GO:0046872">
    <property type="term" value="F:metal ion binding"/>
    <property type="evidence" value="ECO:0007669"/>
    <property type="project" value="UniProtKB-KW"/>
</dbReference>
<evidence type="ECO:0000256" key="2">
    <source>
        <dbReference type="ARBA" id="ARBA00023004"/>
    </source>
</evidence>
<protein>
    <submittedName>
        <fullName evidence="6">4Fe-4S dicluster domain-containing protein</fullName>
    </submittedName>
</protein>
<organism evidence="6 7">
    <name type="scientific">Pengzhenrongella frigida</name>
    <dbReference type="NCBI Taxonomy" id="1259133"/>
    <lineage>
        <taxon>Bacteria</taxon>
        <taxon>Bacillati</taxon>
        <taxon>Actinomycetota</taxon>
        <taxon>Actinomycetes</taxon>
        <taxon>Micrococcales</taxon>
        <taxon>Pengzhenrongella</taxon>
    </lineage>
</organism>
<evidence type="ECO:0000256" key="3">
    <source>
        <dbReference type="ARBA" id="ARBA00023014"/>
    </source>
</evidence>
<gene>
    <name evidence="6" type="ORF">EUA98_19230</name>
</gene>
<keyword evidence="7" id="KW-1185">Reference proteome</keyword>
<dbReference type="PROSITE" id="PS51379">
    <property type="entry name" value="4FE4S_FER_2"/>
    <property type="match status" value="2"/>
</dbReference>
<dbReference type="GO" id="GO:0051536">
    <property type="term" value="F:iron-sulfur cluster binding"/>
    <property type="evidence" value="ECO:0007669"/>
    <property type="project" value="UniProtKB-KW"/>
</dbReference>
<evidence type="ECO:0000313" key="7">
    <source>
        <dbReference type="Proteomes" id="UP000293764"/>
    </source>
</evidence>
<dbReference type="EMBL" id="SDWW01000088">
    <property type="protein sequence ID" value="RYV49357.1"/>
    <property type="molecule type" value="Genomic_DNA"/>
</dbReference>
<evidence type="ECO:0000256" key="4">
    <source>
        <dbReference type="SAM" id="MobiDB-lite"/>
    </source>
</evidence>
<dbReference type="OrthoDB" id="9803192at2"/>
<keyword evidence="2" id="KW-0408">Iron</keyword>
<dbReference type="Proteomes" id="UP000293764">
    <property type="component" value="Unassembled WGS sequence"/>
</dbReference>
<dbReference type="InterPro" id="IPR017900">
    <property type="entry name" value="4Fe4S_Fe_S_CS"/>
</dbReference>
<reference evidence="6 7" key="1">
    <citation type="submission" date="2019-01" db="EMBL/GenBank/DDBJ databases">
        <title>Novel species of Cellulomonas.</title>
        <authorList>
            <person name="Liu Q."/>
            <person name="Xin Y.-H."/>
        </authorList>
    </citation>
    <scope>NUCLEOTIDE SEQUENCE [LARGE SCALE GENOMIC DNA]</scope>
    <source>
        <strain evidence="6 7">HLT2-17</strain>
    </source>
</reference>
<dbReference type="AlphaFoldDB" id="A0A4Q5MYN9"/>
<proteinExistence type="predicted"/>
<name>A0A4Q5MYN9_9MICO</name>
<evidence type="ECO:0000259" key="5">
    <source>
        <dbReference type="PROSITE" id="PS51379"/>
    </source>
</evidence>
<keyword evidence="3" id="KW-0411">Iron-sulfur</keyword>
<accession>A0A4Q5MYN9</accession>
<keyword evidence="1" id="KW-0479">Metal-binding</keyword>
<dbReference type="InterPro" id="IPR017896">
    <property type="entry name" value="4Fe4S_Fe-S-bd"/>
</dbReference>